<dbReference type="SMART" id="SM00327">
    <property type="entry name" value="VWA"/>
    <property type="match status" value="1"/>
</dbReference>
<accession>N8YI23</accession>
<proteinExistence type="predicted"/>
<evidence type="ECO:0000259" key="1">
    <source>
        <dbReference type="PROSITE" id="PS50234"/>
    </source>
</evidence>
<reference evidence="2 3" key="1">
    <citation type="submission" date="2013-02" db="EMBL/GenBank/DDBJ databases">
        <title>The Genome Sequence of Acinetobacter guillouiae NIPH 991.</title>
        <authorList>
            <consortium name="The Broad Institute Genome Sequencing Platform"/>
            <consortium name="The Broad Institute Genome Sequencing Center for Infectious Disease"/>
            <person name="Cerqueira G."/>
            <person name="Feldgarden M."/>
            <person name="Courvalin P."/>
            <person name="Perichon B."/>
            <person name="Grillot-Courvalin C."/>
            <person name="Clermont D."/>
            <person name="Rocha E."/>
            <person name="Yoon E.-J."/>
            <person name="Nemec A."/>
            <person name="Walker B."/>
            <person name="Young S.K."/>
            <person name="Zeng Q."/>
            <person name="Gargeya S."/>
            <person name="Fitzgerald M."/>
            <person name="Haas B."/>
            <person name="Abouelleil A."/>
            <person name="Alvarado L."/>
            <person name="Arachchi H.M."/>
            <person name="Berlin A.M."/>
            <person name="Chapman S.B."/>
            <person name="Dewar J."/>
            <person name="Goldberg J."/>
            <person name="Griggs A."/>
            <person name="Gujja S."/>
            <person name="Hansen M."/>
            <person name="Howarth C."/>
            <person name="Imamovic A."/>
            <person name="Larimer J."/>
            <person name="McCowan C."/>
            <person name="Murphy C."/>
            <person name="Neiman D."/>
            <person name="Pearson M."/>
            <person name="Priest M."/>
            <person name="Roberts A."/>
            <person name="Saif S."/>
            <person name="Shea T."/>
            <person name="Sisk P."/>
            <person name="Sykes S."/>
            <person name="Wortman J."/>
            <person name="Nusbaum C."/>
            <person name="Birren B."/>
        </authorList>
    </citation>
    <scope>NUCLEOTIDE SEQUENCE [LARGE SCALE GENOMIC DNA]</scope>
    <source>
        <strain evidence="2 3">NIPH 991</strain>
    </source>
</reference>
<protein>
    <recommendedName>
        <fullName evidence="1">VWFA domain-containing protein</fullName>
    </recommendedName>
</protein>
<dbReference type="Pfam" id="PF17963">
    <property type="entry name" value="Big_9"/>
    <property type="match status" value="3"/>
</dbReference>
<dbReference type="eggNOG" id="COG2304">
    <property type="taxonomic scope" value="Bacteria"/>
</dbReference>
<feature type="non-terminal residue" evidence="2">
    <location>
        <position position="1"/>
    </location>
</feature>
<dbReference type="AlphaFoldDB" id="N8YI23"/>
<dbReference type="Gene3D" id="2.60.40.3440">
    <property type="match status" value="2"/>
</dbReference>
<evidence type="ECO:0000313" key="2">
    <source>
        <dbReference type="EMBL" id="ENV18910.1"/>
    </source>
</evidence>
<dbReference type="InterPro" id="IPR002035">
    <property type="entry name" value="VWF_A"/>
</dbReference>
<dbReference type="Gene3D" id="3.40.50.410">
    <property type="entry name" value="von Willebrand factor, type A domain"/>
    <property type="match status" value="1"/>
</dbReference>
<evidence type="ECO:0000313" key="3">
    <source>
        <dbReference type="Proteomes" id="UP000013148"/>
    </source>
</evidence>
<dbReference type="SUPFAM" id="SSF53300">
    <property type="entry name" value="vWA-like"/>
    <property type="match status" value="1"/>
</dbReference>
<dbReference type="PROSITE" id="PS50234">
    <property type="entry name" value="VWFA"/>
    <property type="match status" value="1"/>
</dbReference>
<feature type="domain" description="VWFA" evidence="1">
    <location>
        <begin position="437"/>
        <end position="683"/>
    </location>
</feature>
<comment type="caution">
    <text evidence="2">The sequence shown here is derived from an EMBL/GenBank/DDBJ whole genome shotgun (WGS) entry which is preliminary data.</text>
</comment>
<dbReference type="InterPro" id="IPR036465">
    <property type="entry name" value="vWFA_dom_sf"/>
</dbReference>
<dbReference type="NCBIfam" id="NF012211">
    <property type="entry name" value="tand_rpt_95"/>
    <property type="match status" value="3"/>
</dbReference>
<dbReference type="CDD" id="cd00198">
    <property type="entry name" value="vWFA"/>
    <property type="match status" value="1"/>
</dbReference>
<sequence length="876" mass="92306">ANPVAVDDSANTKENTPIIIDVTSNDTDKDGDLDPSTVVVTKQPQNGTVSVDPITGEVTYTPNKGYVGPDAFEYTVKDKAGNVSDPATVVIDITANPVAVDDSANTKEDTPIIIDVTSNDTDKDGDLDPSTVVVTKQPQNGTVSVDPITGEVTYTPNKGYVGPDVFEYTVKDKAGNVSDPATVVVEVSANPVAVDDSANTKENTPVIIDVTANDTDKDGDLDPSTVVIMKQPQHGTVSVDPITGEVTYTPNKGYVGPDAFEYTVKDKAGNVSDPAHVTLDISPTGTLTEILKEADLGDGSTAAVVNGELSLDNPSNADISDILMTLPTVDVTSGGETINWTQTANGGLVGTTPSGQEVMSITLGTPVTSNGKTTIPYEIGLKAPVDHVGENSERLDLDFGINTNIGDANLIITVEDDKSVAAPISVVADGETTFYANVIISLDLSSSMGARDSGIPDPVNGGEKMRMNAAVEAIETMLDKYQEQLDSVAPGNGDVKVNIIGFSKLAKHLSLPGQTDTWVSLDDAKKIVKGLYNFGTRPKDIGVDTNYDAALQEVIHSYLNNQGAGPVVGVDGAKVNNSLLFVSDGIPNFGNGTDGVRGIQPTSPSNYEPGNQNIDIGEDKWTAFLKEQNIKSIAIGIGPQMDEGADFLKPIAFDGEKGTNKDGSSDIIILKDMSDLGGIMSELVPEATDTQGSIRTDDVGNIVSSFGADGAGQLIIQIDGYDYTYDYATNQITSSNSNASIWQDAGNGVLMVKTEIGGSFKLNMSADKFGDFSYNPAPTRPVGKTQEEFTFTLVDKDGDKSSDKLLIDIQLIPEASASKTALSMSNQLDHLEVFNAVGHTLDGFANTPNPAEVVNTNHINVSQHLEQLSVEQPNLI</sequence>
<dbReference type="HOGENOM" id="CLU_328346_0_0_6"/>
<organism evidence="2 3">
    <name type="scientific">Acinetobacter guillouiae NIPH 991</name>
    <dbReference type="NCBI Taxonomy" id="1217656"/>
    <lineage>
        <taxon>Bacteria</taxon>
        <taxon>Pseudomonadati</taxon>
        <taxon>Pseudomonadota</taxon>
        <taxon>Gammaproteobacteria</taxon>
        <taxon>Moraxellales</taxon>
        <taxon>Moraxellaceae</taxon>
        <taxon>Acinetobacter</taxon>
    </lineage>
</organism>
<dbReference type="PATRIC" id="fig|1217656.3.peg.416"/>
<name>N8YI23_ACIGI</name>
<gene>
    <name evidence="2" type="ORF">F964_00422</name>
</gene>
<dbReference type="Gene3D" id="2.60.40.2810">
    <property type="match status" value="1"/>
</dbReference>
<dbReference type="Proteomes" id="UP000013148">
    <property type="component" value="Unassembled WGS sequence"/>
</dbReference>
<dbReference type="RefSeq" id="WP_004817236.1">
    <property type="nucleotide sequence ID" value="NZ_KB849455.1"/>
</dbReference>
<keyword evidence="3" id="KW-1185">Reference proteome</keyword>
<dbReference type="eggNOG" id="COG5184">
    <property type="taxonomic scope" value="Bacteria"/>
</dbReference>
<dbReference type="EMBL" id="APPJ01000002">
    <property type="protein sequence ID" value="ENV18910.1"/>
    <property type="molecule type" value="Genomic_DNA"/>
</dbReference>